<name>A0A9P6FKD5_9FUNG</name>
<evidence type="ECO:0000256" key="2">
    <source>
        <dbReference type="ARBA" id="ARBA00022771"/>
    </source>
</evidence>
<evidence type="ECO:0000256" key="1">
    <source>
        <dbReference type="ARBA" id="ARBA00022723"/>
    </source>
</evidence>
<proteinExistence type="predicted"/>
<sequence>MRTCHYVVLGVEKNASETDIKKAYRRKALEWHPDKNHHRVEESTKQFALIAEAYEVLSDPQERAWYDSHRDAILRGDEKSDQPEGAAGTTSADLMKYFSSTIYKGFKDNADGFFAVYRNIFDKMAQEEEEAFSMANDTTSSRVSPPHFPSFGGSKTPYEADPEISMGDDVKQFYNAWLTFSTT</sequence>
<dbReference type="CDD" id="cd06257">
    <property type="entry name" value="DnaJ"/>
    <property type="match status" value="1"/>
</dbReference>
<dbReference type="PRINTS" id="PR00625">
    <property type="entry name" value="JDOMAIN"/>
</dbReference>
<dbReference type="SMART" id="SM00271">
    <property type="entry name" value="DnaJ"/>
    <property type="match status" value="1"/>
</dbReference>
<dbReference type="PROSITE" id="PS50076">
    <property type="entry name" value="DNAJ_2"/>
    <property type="match status" value="1"/>
</dbReference>
<dbReference type="Pfam" id="PF00226">
    <property type="entry name" value="DnaJ"/>
    <property type="match status" value="1"/>
</dbReference>
<evidence type="ECO:0000313" key="5">
    <source>
        <dbReference type="EMBL" id="KAF9555910.1"/>
    </source>
</evidence>
<dbReference type="Gene3D" id="1.10.287.110">
    <property type="entry name" value="DnaJ domain"/>
    <property type="match status" value="1"/>
</dbReference>
<dbReference type="SUPFAM" id="SSF46565">
    <property type="entry name" value="Chaperone J-domain"/>
    <property type="match status" value="1"/>
</dbReference>
<keyword evidence="3" id="KW-0862">Zinc</keyword>
<dbReference type="InterPro" id="IPR018253">
    <property type="entry name" value="DnaJ_domain_CS"/>
</dbReference>
<dbReference type="GO" id="GO:0005737">
    <property type="term" value="C:cytoplasm"/>
    <property type="evidence" value="ECO:0007669"/>
    <property type="project" value="TreeGrafter"/>
</dbReference>
<dbReference type="InterPro" id="IPR001623">
    <property type="entry name" value="DnaJ_domain"/>
</dbReference>
<evidence type="ECO:0000256" key="3">
    <source>
        <dbReference type="ARBA" id="ARBA00022833"/>
    </source>
</evidence>
<dbReference type="EMBL" id="JAABOA010006688">
    <property type="protein sequence ID" value="KAF9555910.1"/>
    <property type="molecule type" value="Genomic_DNA"/>
</dbReference>
<dbReference type="GO" id="GO:0008270">
    <property type="term" value="F:zinc ion binding"/>
    <property type="evidence" value="ECO:0007669"/>
    <property type="project" value="UniProtKB-KW"/>
</dbReference>
<keyword evidence="1" id="KW-0479">Metal-binding</keyword>
<dbReference type="PROSITE" id="PS00636">
    <property type="entry name" value="DNAJ_1"/>
    <property type="match status" value="1"/>
</dbReference>
<accession>A0A9P6FKD5</accession>
<dbReference type="OrthoDB" id="5894at2759"/>
<reference evidence="5" key="1">
    <citation type="journal article" date="2020" name="Fungal Divers.">
        <title>Resolving the Mortierellaceae phylogeny through synthesis of multi-gene phylogenetics and phylogenomics.</title>
        <authorList>
            <person name="Vandepol N."/>
            <person name="Liber J."/>
            <person name="Desiro A."/>
            <person name="Na H."/>
            <person name="Kennedy M."/>
            <person name="Barry K."/>
            <person name="Grigoriev I.V."/>
            <person name="Miller A.N."/>
            <person name="O'Donnell K."/>
            <person name="Stajich J.E."/>
            <person name="Bonito G."/>
        </authorList>
    </citation>
    <scope>NUCLEOTIDE SEQUENCE</scope>
    <source>
        <strain evidence="5">KOD1015</strain>
    </source>
</reference>
<dbReference type="PANTHER" id="PTHR44029:SF1">
    <property type="entry name" value="DNAJ HOMOLOG SUBFAMILY C MEMBER 21"/>
    <property type="match status" value="1"/>
</dbReference>
<dbReference type="InterPro" id="IPR036869">
    <property type="entry name" value="J_dom_sf"/>
</dbReference>
<protein>
    <submittedName>
        <fullName evidence="5">DnaJ sub C member 21</fullName>
    </submittedName>
</protein>
<evidence type="ECO:0000259" key="4">
    <source>
        <dbReference type="PROSITE" id="PS50076"/>
    </source>
</evidence>
<keyword evidence="6" id="KW-1185">Reference proteome</keyword>
<gene>
    <name evidence="5" type="primary">DNAJC21</name>
    <name evidence="5" type="ORF">BGW38_009214</name>
</gene>
<keyword evidence="2" id="KW-0863">Zinc-finger</keyword>
<dbReference type="FunFam" id="1.10.287.110:FF:000046">
    <property type="entry name" value="dnaJ homolog subfamily C member 21"/>
    <property type="match status" value="1"/>
</dbReference>
<organism evidence="5 6">
    <name type="scientific">Lunasporangiospora selenospora</name>
    <dbReference type="NCBI Taxonomy" id="979761"/>
    <lineage>
        <taxon>Eukaryota</taxon>
        <taxon>Fungi</taxon>
        <taxon>Fungi incertae sedis</taxon>
        <taxon>Mucoromycota</taxon>
        <taxon>Mortierellomycotina</taxon>
        <taxon>Mortierellomycetes</taxon>
        <taxon>Mortierellales</taxon>
        <taxon>Mortierellaceae</taxon>
        <taxon>Lunasporangiospora</taxon>
    </lineage>
</organism>
<dbReference type="Proteomes" id="UP000780801">
    <property type="component" value="Unassembled WGS sequence"/>
</dbReference>
<dbReference type="PANTHER" id="PTHR44029">
    <property type="entry name" value="DNAJ HOMOLOG SUBFAMILY C MEMBER 21"/>
    <property type="match status" value="1"/>
</dbReference>
<dbReference type="AlphaFoldDB" id="A0A9P6FKD5"/>
<evidence type="ECO:0000313" key="6">
    <source>
        <dbReference type="Proteomes" id="UP000780801"/>
    </source>
</evidence>
<dbReference type="InterPro" id="IPR051964">
    <property type="entry name" value="Chaperone_stress_response"/>
</dbReference>
<comment type="caution">
    <text evidence="5">The sequence shown here is derived from an EMBL/GenBank/DDBJ whole genome shotgun (WGS) entry which is preliminary data.</text>
</comment>
<feature type="domain" description="J" evidence="4">
    <location>
        <begin position="4"/>
        <end position="70"/>
    </location>
</feature>
<feature type="non-terminal residue" evidence="5">
    <location>
        <position position="183"/>
    </location>
</feature>